<name>A0ABS7BPV8_9SPHN</name>
<dbReference type="Proteomes" id="UP000759103">
    <property type="component" value="Unassembled WGS sequence"/>
</dbReference>
<organism evidence="2 3">
    <name type="scientific">Sphingomonas citri</name>
    <dbReference type="NCBI Taxonomy" id="2862499"/>
    <lineage>
        <taxon>Bacteria</taxon>
        <taxon>Pseudomonadati</taxon>
        <taxon>Pseudomonadota</taxon>
        <taxon>Alphaproteobacteria</taxon>
        <taxon>Sphingomonadales</taxon>
        <taxon>Sphingomonadaceae</taxon>
        <taxon>Sphingomonas</taxon>
    </lineage>
</organism>
<proteinExistence type="predicted"/>
<dbReference type="EMBL" id="JAHXZN010000004">
    <property type="protein sequence ID" value="MBW6531578.1"/>
    <property type="molecule type" value="Genomic_DNA"/>
</dbReference>
<accession>A0ABS7BPV8</accession>
<reference evidence="2 3" key="1">
    <citation type="submission" date="2021-07" db="EMBL/GenBank/DDBJ databases">
        <title>Sphingomonas sp.</title>
        <authorList>
            <person name="Feng G."/>
            <person name="Li J."/>
            <person name="Pan M."/>
        </authorList>
    </citation>
    <scope>NUCLEOTIDE SEQUENCE [LARGE SCALE GENOMIC DNA]</scope>
    <source>
        <strain evidence="2 3">RRHST34</strain>
    </source>
</reference>
<feature type="compositionally biased region" description="Polar residues" evidence="1">
    <location>
        <begin position="10"/>
        <end position="27"/>
    </location>
</feature>
<evidence type="ECO:0000256" key="1">
    <source>
        <dbReference type="SAM" id="MobiDB-lite"/>
    </source>
</evidence>
<evidence type="ECO:0000313" key="3">
    <source>
        <dbReference type="Proteomes" id="UP000759103"/>
    </source>
</evidence>
<comment type="caution">
    <text evidence="2">The sequence shown here is derived from an EMBL/GenBank/DDBJ whole genome shotgun (WGS) entry which is preliminary data.</text>
</comment>
<feature type="region of interest" description="Disordered" evidence="1">
    <location>
        <begin position="1"/>
        <end position="63"/>
    </location>
</feature>
<sequence length="140" mass="14230">MLTAIAATPTKAQQSTPDTSKNASVSGSGAFGLFGHHKKKRDPVESPASVPASPVSPPPNATTYTYDALGRLVQSDVTTDGATVTTKIQYDPAGNRTSYTVTGANRAGDDTGDGAAVTRPTGVVVVPLNGFTIIPPDADS</sequence>
<evidence type="ECO:0008006" key="4">
    <source>
        <dbReference type="Google" id="ProtNLM"/>
    </source>
</evidence>
<dbReference type="Gene3D" id="2.180.10.10">
    <property type="entry name" value="RHS repeat-associated core"/>
    <property type="match status" value="1"/>
</dbReference>
<protein>
    <recommendedName>
        <fullName evidence="4">RHS repeat protein</fullName>
    </recommendedName>
</protein>
<evidence type="ECO:0000313" key="2">
    <source>
        <dbReference type="EMBL" id="MBW6531578.1"/>
    </source>
</evidence>
<keyword evidence="3" id="KW-1185">Reference proteome</keyword>
<gene>
    <name evidence="2" type="ORF">KZ820_12610</name>
</gene>